<keyword evidence="2" id="KW-1185">Reference proteome</keyword>
<dbReference type="Proteomes" id="UP001153269">
    <property type="component" value="Unassembled WGS sequence"/>
</dbReference>
<gene>
    <name evidence="1" type="ORF">PLEPLA_LOCUS35271</name>
</gene>
<sequence>METDFSMCRTPRQGSHLHLTLAAHHHDPHSSHWLPIKACINYKSLHALAPPYLTDLLHPQHQAEILWRQSPLCRSPPPPLELSSRQIRNAASLDFFKKLFKHHLLTKAFGLTGSEIVLATVLHLQYLEDETQRQ</sequence>
<name>A0A9N7VFL5_PLEPL</name>
<accession>A0A9N7VFL5</accession>
<evidence type="ECO:0000313" key="2">
    <source>
        <dbReference type="Proteomes" id="UP001153269"/>
    </source>
</evidence>
<dbReference type="AlphaFoldDB" id="A0A9N7VFL5"/>
<reference evidence="1" key="1">
    <citation type="submission" date="2020-03" db="EMBL/GenBank/DDBJ databases">
        <authorList>
            <person name="Weist P."/>
        </authorList>
    </citation>
    <scope>NUCLEOTIDE SEQUENCE</scope>
</reference>
<evidence type="ECO:0000313" key="1">
    <source>
        <dbReference type="EMBL" id="CAB1447588.1"/>
    </source>
</evidence>
<organism evidence="1 2">
    <name type="scientific">Pleuronectes platessa</name>
    <name type="common">European plaice</name>
    <dbReference type="NCBI Taxonomy" id="8262"/>
    <lineage>
        <taxon>Eukaryota</taxon>
        <taxon>Metazoa</taxon>
        <taxon>Chordata</taxon>
        <taxon>Craniata</taxon>
        <taxon>Vertebrata</taxon>
        <taxon>Euteleostomi</taxon>
        <taxon>Actinopterygii</taxon>
        <taxon>Neopterygii</taxon>
        <taxon>Teleostei</taxon>
        <taxon>Neoteleostei</taxon>
        <taxon>Acanthomorphata</taxon>
        <taxon>Carangaria</taxon>
        <taxon>Pleuronectiformes</taxon>
        <taxon>Pleuronectoidei</taxon>
        <taxon>Pleuronectidae</taxon>
        <taxon>Pleuronectes</taxon>
    </lineage>
</organism>
<comment type="caution">
    <text evidence="1">The sequence shown here is derived from an EMBL/GenBank/DDBJ whole genome shotgun (WGS) entry which is preliminary data.</text>
</comment>
<dbReference type="EMBL" id="CADEAL010003952">
    <property type="protein sequence ID" value="CAB1447588.1"/>
    <property type="molecule type" value="Genomic_DNA"/>
</dbReference>
<proteinExistence type="predicted"/>
<protein>
    <submittedName>
        <fullName evidence="1">Uncharacterized protein</fullName>
    </submittedName>
</protein>